<dbReference type="EMBL" id="JBHLTF010000030">
    <property type="protein sequence ID" value="MFC0717862.1"/>
    <property type="molecule type" value="Genomic_DNA"/>
</dbReference>
<dbReference type="InterPro" id="IPR012093">
    <property type="entry name" value="Pirin"/>
</dbReference>
<dbReference type="CDD" id="cd02247">
    <property type="entry name" value="cupin_pirin_C"/>
    <property type="match status" value="1"/>
</dbReference>
<evidence type="ECO:0000259" key="3">
    <source>
        <dbReference type="Pfam" id="PF02678"/>
    </source>
</evidence>
<feature type="domain" description="Pirin N-terminal" evidence="3">
    <location>
        <begin position="26"/>
        <end position="126"/>
    </location>
</feature>
<dbReference type="InterPro" id="IPR003829">
    <property type="entry name" value="Pirin_N_dom"/>
</dbReference>
<dbReference type="PANTHER" id="PTHR13903:SF8">
    <property type="entry name" value="PIRIN"/>
    <property type="match status" value="1"/>
</dbReference>
<dbReference type="Proteomes" id="UP001589898">
    <property type="component" value="Unassembled WGS sequence"/>
</dbReference>
<accession>A0ABV6SWP4</accession>
<name>A0ABV6SWP4_9GAMM</name>
<comment type="caution">
    <text evidence="5">The sequence shown here is derived from an EMBL/GenBank/DDBJ whole genome shotgun (WGS) entry which is preliminary data.</text>
</comment>
<evidence type="ECO:0000259" key="4">
    <source>
        <dbReference type="Pfam" id="PF05726"/>
    </source>
</evidence>
<gene>
    <name evidence="5" type="ORF">ACFFFU_08895</name>
</gene>
<feature type="domain" description="Pirin C-terminal" evidence="4">
    <location>
        <begin position="186"/>
        <end position="290"/>
    </location>
</feature>
<dbReference type="PIRSF" id="PIRSF006232">
    <property type="entry name" value="Pirin"/>
    <property type="match status" value="1"/>
</dbReference>
<dbReference type="Pfam" id="PF02678">
    <property type="entry name" value="Pirin"/>
    <property type="match status" value="1"/>
</dbReference>
<keyword evidence="6" id="KW-1185">Reference proteome</keyword>
<proteinExistence type="inferred from homology"/>
<dbReference type="CDD" id="cd02909">
    <property type="entry name" value="cupin_pirin_N"/>
    <property type="match status" value="1"/>
</dbReference>
<sequence length="290" mass="31648">MATTRFDSTRVVRKVRGSAASDGAGVKLTRVIGGPGLPDLDPFLLLDEFGTDRAEDYIAGFPEHPHRGFETVTYMLDGRMRHRDNHGNEGLLVPGSVQWMTAGRGLVHSEMPEQEEGRMRGFQLWVNLPAKDKMTEPRYQEFAPDRIPVARPAAGVEVRVIAGELDAGDGGRVRGPIEQPATSPLYLDATLEAGVAWEHRLPEGHNAFAYVFEGEATLGSGDEARAVASQELAILGGGDLLRIQAGAEGARVLLIAGRPLREPVARHGPFVMNTRQELMQAFVDFQEGRF</sequence>
<dbReference type="Pfam" id="PF05726">
    <property type="entry name" value="Pirin_C"/>
    <property type="match status" value="1"/>
</dbReference>
<reference evidence="5 6" key="1">
    <citation type="submission" date="2024-09" db="EMBL/GenBank/DDBJ databases">
        <authorList>
            <person name="Sun Q."/>
            <person name="Mori K."/>
        </authorList>
    </citation>
    <scope>NUCLEOTIDE SEQUENCE [LARGE SCALE GENOMIC DNA]</scope>
    <source>
        <strain evidence="5 6">KCTC 52403</strain>
    </source>
</reference>
<dbReference type="InterPro" id="IPR014710">
    <property type="entry name" value="RmlC-like_jellyroll"/>
</dbReference>
<dbReference type="PANTHER" id="PTHR13903">
    <property type="entry name" value="PIRIN-RELATED"/>
    <property type="match status" value="1"/>
</dbReference>
<dbReference type="Gene3D" id="2.60.120.10">
    <property type="entry name" value="Jelly Rolls"/>
    <property type="match status" value="2"/>
</dbReference>
<evidence type="ECO:0000256" key="1">
    <source>
        <dbReference type="ARBA" id="ARBA00008416"/>
    </source>
</evidence>
<protein>
    <submittedName>
        <fullName evidence="5">Pirin family protein</fullName>
    </submittedName>
</protein>
<evidence type="ECO:0000313" key="5">
    <source>
        <dbReference type="EMBL" id="MFC0717862.1"/>
    </source>
</evidence>
<dbReference type="RefSeq" id="WP_386659712.1">
    <property type="nucleotide sequence ID" value="NZ_JBHLTF010000030.1"/>
</dbReference>
<dbReference type="InterPro" id="IPR008778">
    <property type="entry name" value="Pirin_C_dom"/>
</dbReference>
<evidence type="ECO:0000256" key="2">
    <source>
        <dbReference type="RuleBase" id="RU003457"/>
    </source>
</evidence>
<dbReference type="SUPFAM" id="SSF51182">
    <property type="entry name" value="RmlC-like cupins"/>
    <property type="match status" value="1"/>
</dbReference>
<comment type="similarity">
    <text evidence="1 2">Belongs to the pirin family.</text>
</comment>
<organism evidence="5 6">
    <name type="scientific">Luteimonas padinae</name>
    <dbReference type="NCBI Taxonomy" id="1714359"/>
    <lineage>
        <taxon>Bacteria</taxon>
        <taxon>Pseudomonadati</taxon>
        <taxon>Pseudomonadota</taxon>
        <taxon>Gammaproteobacteria</taxon>
        <taxon>Lysobacterales</taxon>
        <taxon>Lysobacteraceae</taxon>
        <taxon>Luteimonas</taxon>
    </lineage>
</organism>
<evidence type="ECO:0000313" key="6">
    <source>
        <dbReference type="Proteomes" id="UP001589898"/>
    </source>
</evidence>
<dbReference type="InterPro" id="IPR011051">
    <property type="entry name" value="RmlC_Cupin_sf"/>
</dbReference>